<evidence type="ECO:0000313" key="5">
    <source>
        <dbReference type="Proteomes" id="UP000008065"/>
    </source>
</evidence>
<keyword evidence="2" id="KW-0812">Transmembrane</keyword>
<sequence>MGCLCSILGFIFLLDGGGERVTWHMWQPSPAHLEEGREVWTAPRANIGDGITKSGGSAGVQRARDKGHKQGRAEIMKVRRTRKAQGMANSTLADDTGPAGIPADGFYQKFKIPMLILFSTLAIAILGSTIWQCCFREKKNNELEHQSPLPTFIGPSSVRREHIDLHYPRSPHYHPYGGSPGFSTRSKVRGREGRERIQTTSGWLRHAGPDRPLYRNWPETETRVRIRVPPTTGTPLDGAYSMAYMQEEMRQEQPQQHREGRQQEEYEMEAHRLETRQPTPPPPYKARRSTDDTVDRPPGCLCAHVSKPSGSEGLRHL</sequence>
<feature type="region of interest" description="Disordered" evidence="1">
    <location>
        <begin position="169"/>
        <end position="197"/>
    </location>
</feature>
<dbReference type="RefSeq" id="XP_009853182.1">
    <property type="nucleotide sequence ID" value="XM_009854880.1"/>
</dbReference>
<accession>F8MTK7</accession>
<feature type="region of interest" description="Disordered" evidence="1">
    <location>
        <begin position="51"/>
        <end position="70"/>
    </location>
</feature>
<dbReference type="Proteomes" id="UP000008065">
    <property type="component" value="Unassembled WGS sequence"/>
</dbReference>
<feature type="signal peptide" evidence="3">
    <location>
        <begin position="1"/>
        <end position="18"/>
    </location>
</feature>
<dbReference type="HOGENOM" id="CLU_880264_0_0_1"/>
<gene>
    <name evidence="4" type="ORF">NEUTE1DRAFT_85566</name>
</gene>
<dbReference type="EMBL" id="GL891306">
    <property type="protein sequence ID" value="EGO55339.1"/>
    <property type="molecule type" value="Genomic_DNA"/>
</dbReference>
<keyword evidence="3" id="KW-0732">Signal</keyword>
<feature type="compositionally biased region" description="Basic and acidic residues" evidence="1">
    <location>
        <begin position="248"/>
        <end position="275"/>
    </location>
</feature>
<feature type="region of interest" description="Disordered" evidence="1">
    <location>
        <begin position="248"/>
        <end position="317"/>
    </location>
</feature>
<keyword evidence="2" id="KW-0472">Membrane</keyword>
<proteinExistence type="predicted"/>
<dbReference type="KEGG" id="nte:NEUTE1DRAFT85566"/>
<evidence type="ECO:0000256" key="3">
    <source>
        <dbReference type="SAM" id="SignalP"/>
    </source>
</evidence>
<organism evidence="4 5">
    <name type="scientific">Neurospora tetrasperma (strain FGSC 2508 / ATCC MYA-4615 / P0657)</name>
    <dbReference type="NCBI Taxonomy" id="510951"/>
    <lineage>
        <taxon>Eukaryota</taxon>
        <taxon>Fungi</taxon>
        <taxon>Dikarya</taxon>
        <taxon>Ascomycota</taxon>
        <taxon>Pezizomycotina</taxon>
        <taxon>Sordariomycetes</taxon>
        <taxon>Sordariomycetidae</taxon>
        <taxon>Sordariales</taxon>
        <taxon>Sordariaceae</taxon>
        <taxon>Neurospora</taxon>
    </lineage>
</organism>
<feature type="chain" id="PRO_5003375179" evidence="3">
    <location>
        <begin position="19"/>
        <end position="317"/>
    </location>
</feature>
<keyword evidence="5" id="KW-1185">Reference proteome</keyword>
<dbReference type="OrthoDB" id="10299581at2759"/>
<dbReference type="VEuPathDB" id="FungiDB:NEUTE1DRAFT_85566"/>
<keyword evidence="2" id="KW-1133">Transmembrane helix</keyword>
<feature type="transmembrane region" description="Helical" evidence="2">
    <location>
        <begin position="112"/>
        <end position="131"/>
    </location>
</feature>
<evidence type="ECO:0000313" key="4">
    <source>
        <dbReference type="EMBL" id="EGO55339.1"/>
    </source>
</evidence>
<evidence type="ECO:0000256" key="1">
    <source>
        <dbReference type="SAM" id="MobiDB-lite"/>
    </source>
</evidence>
<dbReference type="GeneID" id="20830838"/>
<name>F8MTK7_NEUT8</name>
<dbReference type="AlphaFoldDB" id="F8MTK7"/>
<reference evidence="5" key="1">
    <citation type="journal article" date="2011" name="Genetics">
        <title>Massive changes in genome architecture accompany the transition to self-fertility in the filamentous fungus Neurospora tetrasperma.</title>
        <authorList>
            <person name="Ellison C.E."/>
            <person name="Stajich J.E."/>
            <person name="Jacobson D.J."/>
            <person name="Natvig D.O."/>
            <person name="Lapidus A."/>
            <person name="Foster B."/>
            <person name="Aerts A."/>
            <person name="Riley R."/>
            <person name="Lindquist E.A."/>
            <person name="Grigoriev I.V."/>
            <person name="Taylor J.W."/>
        </authorList>
    </citation>
    <scope>NUCLEOTIDE SEQUENCE [LARGE SCALE GENOMIC DNA]</scope>
    <source>
        <strain evidence="5">FGSC 2508 / P0657</strain>
    </source>
</reference>
<evidence type="ECO:0000256" key="2">
    <source>
        <dbReference type="SAM" id="Phobius"/>
    </source>
</evidence>
<protein>
    <submittedName>
        <fullName evidence="4">Uncharacterized protein</fullName>
    </submittedName>
</protein>